<dbReference type="EMBL" id="WJKJ01000291">
    <property type="protein sequence ID" value="MBD3365283.1"/>
    <property type="molecule type" value="Genomic_DNA"/>
</dbReference>
<dbReference type="EC" id="6.1.1.3" evidence="13"/>
<dbReference type="Gene3D" id="3.30.930.10">
    <property type="entry name" value="Bira Bifunctional Protein, Domain 2"/>
    <property type="match status" value="1"/>
</dbReference>
<dbReference type="HAMAP" id="MF_00184">
    <property type="entry name" value="Thr_tRNA_synth"/>
    <property type="match status" value="1"/>
</dbReference>
<evidence type="ECO:0000313" key="15">
    <source>
        <dbReference type="EMBL" id="MBD3365283.1"/>
    </source>
</evidence>
<dbReference type="GO" id="GO:0004829">
    <property type="term" value="F:threonine-tRNA ligase activity"/>
    <property type="evidence" value="ECO:0007669"/>
    <property type="project" value="UniProtKB-UniRule"/>
</dbReference>
<evidence type="ECO:0000256" key="3">
    <source>
        <dbReference type="ARBA" id="ARBA00022555"/>
    </source>
</evidence>
<sequence length="631" mass="72367">MVKITLDGVLSDVEDGIRLRDLAPPDALAAVVNGQPVDLATVIEEYADIHWLTFADEVGREIFWHSTSHLLAHAVKRLFPRAKLGIGPAIDDGFYYDFDVDKPFTDKDLKAIEKEMRRLASRGLPIRRRIFTKGKLEYYYRFWGEDLKLEIIEEIEDAEISVYEQDDFLDVCRGPHLDDTSKIGSFKLLSVAGAYWRGDESRRMLQRIYGISFPTAEELKDYLKRLEQAKASDHRILNRKLDLFDTYEEVGPGLILWKPKGTILRKVITDFWTAEHLKRGYQIVTSPHIARAELWKISGHYDYYKENMYLTSIEDKEYAIKPMNCPAHMMLYRSRKHSYRELPIRYAELGTVYRNERSGVVQGLLRVRGFTIDDAHIFCTPEQAPSEVADVLDLCLFTIDAFGYSDIKVELSLWDPDKGDKYAGTPEKWEHAQEVLEQVLVEKKTPYKRIPGEAAFYGPKIDIKLLDALGRSWQASTIQFDFNLPERFGLFYVGEDGSEHEVRVIHRAVLGSLERFIGGLIEHYKGDFPLWLAPYQVAVLTVTDAAADYGAEVAADLIDSGLRVVTDFSADKIGAKIRKHENQKVPYMIILGTKEAGQGTLTLRRHRKGDLGSFTLAEALRRFKQEIKQRR</sequence>
<dbReference type="SMART" id="SM00863">
    <property type="entry name" value="tRNA_SAD"/>
    <property type="match status" value="1"/>
</dbReference>
<dbReference type="GO" id="GO:0046872">
    <property type="term" value="F:metal ion binding"/>
    <property type="evidence" value="ECO:0007669"/>
    <property type="project" value="UniProtKB-KW"/>
</dbReference>
<dbReference type="InterPro" id="IPR002320">
    <property type="entry name" value="Thr-tRNA-ligase_IIa"/>
</dbReference>
<dbReference type="Gene3D" id="3.30.980.10">
    <property type="entry name" value="Threonyl-trna Synthetase, Chain A, domain 2"/>
    <property type="match status" value="1"/>
</dbReference>
<dbReference type="GO" id="GO:0000049">
    <property type="term" value="F:tRNA binding"/>
    <property type="evidence" value="ECO:0007669"/>
    <property type="project" value="UniProtKB-KW"/>
</dbReference>
<dbReference type="InterPro" id="IPR045864">
    <property type="entry name" value="aa-tRNA-synth_II/BPL/LPL"/>
</dbReference>
<proteinExistence type="inferred from homology"/>
<dbReference type="Proteomes" id="UP000630660">
    <property type="component" value="Unassembled WGS sequence"/>
</dbReference>
<dbReference type="Gene3D" id="3.30.54.20">
    <property type="match status" value="1"/>
</dbReference>
<dbReference type="InterPro" id="IPR036621">
    <property type="entry name" value="Anticodon-bd_dom_sf"/>
</dbReference>
<dbReference type="PROSITE" id="PS50862">
    <property type="entry name" value="AA_TRNA_LIGASE_II"/>
    <property type="match status" value="1"/>
</dbReference>
<comment type="similarity">
    <text evidence="1 13">Belongs to the class-II aminoacyl-tRNA synthetase family.</text>
</comment>
<keyword evidence="11 13" id="KW-0030">Aminoacyl-tRNA synthetase</keyword>
<dbReference type="Pfam" id="PF07973">
    <property type="entry name" value="tRNA_SAD"/>
    <property type="match status" value="1"/>
</dbReference>
<dbReference type="FunFam" id="3.30.930.10:FF:000002">
    <property type="entry name" value="Threonine--tRNA ligase"/>
    <property type="match status" value="1"/>
</dbReference>
<dbReference type="PRINTS" id="PR01047">
    <property type="entry name" value="TRNASYNTHTHR"/>
</dbReference>
<keyword evidence="3 13" id="KW-0820">tRNA-binding</keyword>
<comment type="caution">
    <text evidence="13">Lacks conserved residue(s) required for the propagation of feature annotation.</text>
</comment>
<name>A0A9D5KA39_UNCW3</name>
<dbReference type="NCBIfam" id="TIGR00418">
    <property type="entry name" value="thrS"/>
    <property type="match status" value="1"/>
</dbReference>
<keyword evidence="8 13" id="KW-0067">ATP-binding</keyword>
<comment type="catalytic activity">
    <reaction evidence="12 13">
        <text>tRNA(Thr) + L-threonine + ATP = L-threonyl-tRNA(Thr) + AMP + diphosphate + H(+)</text>
        <dbReference type="Rhea" id="RHEA:24624"/>
        <dbReference type="Rhea" id="RHEA-COMP:9670"/>
        <dbReference type="Rhea" id="RHEA-COMP:9704"/>
        <dbReference type="ChEBI" id="CHEBI:15378"/>
        <dbReference type="ChEBI" id="CHEBI:30616"/>
        <dbReference type="ChEBI" id="CHEBI:33019"/>
        <dbReference type="ChEBI" id="CHEBI:57926"/>
        <dbReference type="ChEBI" id="CHEBI:78442"/>
        <dbReference type="ChEBI" id="CHEBI:78534"/>
        <dbReference type="ChEBI" id="CHEBI:456215"/>
        <dbReference type="EC" id="6.1.1.3"/>
    </reaction>
</comment>
<feature type="binding site" evidence="13">
    <location>
        <position position="506"/>
    </location>
    <ligand>
        <name>Zn(2+)</name>
        <dbReference type="ChEBI" id="CHEBI:29105"/>
        <note>catalytic</note>
    </ligand>
</feature>
<keyword evidence="6 13" id="KW-0547">Nucleotide-binding</keyword>
<dbReference type="GO" id="GO:0006435">
    <property type="term" value="P:threonyl-tRNA aminoacylation"/>
    <property type="evidence" value="ECO:0007669"/>
    <property type="project" value="UniProtKB-UniRule"/>
</dbReference>
<evidence type="ECO:0000259" key="14">
    <source>
        <dbReference type="PROSITE" id="PS50862"/>
    </source>
</evidence>
<dbReference type="InterPro" id="IPR033728">
    <property type="entry name" value="ThrRS_core"/>
</dbReference>
<evidence type="ECO:0000256" key="13">
    <source>
        <dbReference type="HAMAP-Rule" id="MF_00184"/>
    </source>
</evidence>
<dbReference type="SUPFAM" id="SSF52954">
    <property type="entry name" value="Class II aaRS ABD-related"/>
    <property type="match status" value="1"/>
</dbReference>
<keyword evidence="5 13" id="KW-0479">Metal-binding</keyword>
<keyword evidence="7 13" id="KW-0862">Zinc</keyword>
<dbReference type="PANTHER" id="PTHR11451:SF44">
    <property type="entry name" value="THREONINE--TRNA LIGASE, CHLOROPLASTIC_MITOCHONDRIAL 2"/>
    <property type="match status" value="1"/>
</dbReference>
<keyword evidence="9 13" id="KW-0694">RNA-binding</keyword>
<evidence type="ECO:0000256" key="11">
    <source>
        <dbReference type="ARBA" id="ARBA00023146"/>
    </source>
</evidence>
<dbReference type="InterPro" id="IPR004154">
    <property type="entry name" value="Anticodon-bd"/>
</dbReference>
<evidence type="ECO:0000256" key="2">
    <source>
        <dbReference type="ARBA" id="ARBA00022490"/>
    </source>
</evidence>
<dbReference type="InterPro" id="IPR002314">
    <property type="entry name" value="aa-tRNA-synt_IIb"/>
</dbReference>
<evidence type="ECO:0000256" key="4">
    <source>
        <dbReference type="ARBA" id="ARBA00022598"/>
    </source>
</evidence>
<evidence type="ECO:0000256" key="6">
    <source>
        <dbReference type="ARBA" id="ARBA00022741"/>
    </source>
</evidence>
<evidence type="ECO:0000313" key="16">
    <source>
        <dbReference type="Proteomes" id="UP000630660"/>
    </source>
</evidence>
<organism evidence="15 16">
    <name type="scientific">candidate division WOR-3 bacterium</name>
    <dbReference type="NCBI Taxonomy" id="2052148"/>
    <lineage>
        <taxon>Bacteria</taxon>
        <taxon>Bacteria division WOR-3</taxon>
    </lineage>
</organism>
<feature type="binding site" evidence="13">
    <location>
        <position position="376"/>
    </location>
    <ligand>
        <name>Zn(2+)</name>
        <dbReference type="ChEBI" id="CHEBI:29105"/>
        <note>catalytic</note>
    </ligand>
</feature>
<evidence type="ECO:0000256" key="12">
    <source>
        <dbReference type="ARBA" id="ARBA00049515"/>
    </source>
</evidence>
<dbReference type="GO" id="GO:0005524">
    <property type="term" value="F:ATP binding"/>
    <property type="evidence" value="ECO:0007669"/>
    <property type="project" value="UniProtKB-UniRule"/>
</dbReference>
<dbReference type="SUPFAM" id="SSF55681">
    <property type="entry name" value="Class II aaRS and biotin synthetases"/>
    <property type="match status" value="1"/>
</dbReference>
<comment type="subunit">
    <text evidence="13">Homodimer.</text>
</comment>
<evidence type="ECO:0000256" key="7">
    <source>
        <dbReference type="ARBA" id="ARBA00022833"/>
    </source>
</evidence>
<gene>
    <name evidence="13 15" type="primary">thrS</name>
    <name evidence="15" type="ORF">GF359_08720</name>
</gene>
<dbReference type="AlphaFoldDB" id="A0A9D5KA39"/>
<accession>A0A9D5KA39</accession>
<dbReference type="FunFam" id="3.30.980.10:FF:000005">
    <property type="entry name" value="Threonyl-tRNA synthetase, mitochondrial"/>
    <property type="match status" value="1"/>
</dbReference>
<dbReference type="Pfam" id="PF00587">
    <property type="entry name" value="tRNA-synt_2b"/>
    <property type="match status" value="1"/>
</dbReference>
<protein>
    <recommendedName>
        <fullName evidence="13">Threonine--tRNA ligase</fullName>
        <ecNumber evidence="13">6.1.1.3</ecNumber>
    </recommendedName>
    <alternativeName>
        <fullName evidence="13">Threonyl-tRNA synthetase</fullName>
        <shortName evidence="13">ThrRS</shortName>
    </alternativeName>
</protein>
<dbReference type="Pfam" id="PF03129">
    <property type="entry name" value="HGTP_anticodon"/>
    <property type="match status" value="1"/>
</dbReference>
<dbReference type="SUPFAM" id="SSF55186">
    <property type="entry name" value="ThrRS/AlaRS common domain"/>
    <property type="match status" value="1"/>
</dbReference>
<dbReference type="CDD" id="cd00771">
    <property type="entry name" value="ThrRS_core"/>
    <property type="match status" value="1"/>
</dbReference>
<evidence type="ECO:0000256" key="1">
    <source>
        <dbReference type="ARBA" id="ARBA00008226"/>
    </source>
</evidence>
<comment type="caution">
    <text evidence="15">The sequence shown here is derived from an EMBL/GenBank/DDBJ whole genome shotgun (WGS) entry which is preliminary data.</text>
</comment>
<keyword evidence="10 13" id="KW-0648">Protein biosynthesis</keyword>
<feature type="binding site" evidence="13">
    <location>
        <position position="325"/>
    </location>
    <ligand>
        <name>Zn(2+)</name>
        <dbReference type="ChEBI" id="CHEBI:29105"/>
        <note>catalytic</note>
    </ligand>
</feature>
<keyword evidence="2 13" id="KW-0963">Cytoplasm</keyword>
<comment type="cofactor">
    <cofactor evidence="13">
        <name>Zn(2+)</name>
        <dbReference type="ChEBI" id="CHEBI:29105"/>
    </cofactor>
    <text evidence="13">Binds 1 zinc ion per subunit.</text>
</comment>
<dbReference type="InterPro" id="IPR047246">
    <property type="entry name" value="ThrRS_anticodon"/>
</dbReference>
<reference evidence="15" key="1">
    <citation type="submission" date="2019-11" db="EMBL/GenBank/DDBJ databases">
        <title>Microbial mats filling the niche in hypersaline microbial mats.</title>
        <authorList>
            <person name="Wong H.L."/>
            <person name="Macleod F.I."/>
            <person name="White R.A. III"/>
            <person name="Burns B.P."/>
        </authorList>
    </citation>
    <scope>NUCLEOTIDE SEQUENCE</scope>
    <source>
        <strain evidence="15">Bin_327</strain>
    </source>
</reference>
<dbReference type="InterPro" id="IPR018163">
    <property type="entry name" value="Thr/Ala-tRNA-synth_IIc_edit"/>
</dbReference>
<evidence type="ECO:0000256" key="10">
    <source>
        <dbReference type="ARBA" id="ARBA00022917"/>
    </source>
</evidence>
<feature type="domain" description="Aminoacyl-transfer RNA synthetases class-II family profile" evidence="14">
    <location>
        <begin position="233"/>
        <end position="529"/>
    </location>
</feature>
<keyword evidence="4 13" id="KW-0436">Ligase</keyword>
<dbReference type="GO" id="GO:0005737">
    <property type="term" value="C:cytoplasm"/>
    <property type="evidence" value="ECO:0007669"/>
    <property type="project" value="UniProtKB-SubCell"/>
</dbReference>
<dbReference type="InterPro" id="IPR012947">
    <property type="entry name" value="tRNA_SAD"/>
</dbReference>
<dbReference type="CDD" id="cd00860">
    <property type="entry name" value="ThrRS_anticodon"/>
    <property type="match status" value="1"/>
</dbReference>
<dbReference type="Gene3D" id="3.40.50.800">
    <property type="entry name" value="Anticodon-binding domain"/>
    <property type="match status" value="1"/>
</dbReference>
<evidence type="ECO:0000256" key="5">
    <source>
        <dbReference type="ARBA" id="ARBA00022723"/>
    </source>
</evidence>
<comment type="subcellular location">
    <subcellularLocation>
        <location evidence="13">Cytoplasm</location>
    </subcellularLocation>
</comment>
<dbReference type="FunFam" id="3.40.50.800:FF:000001">
    <property type="entry name" value="Threonine--tRNA ligase"/>
    <property type="match status" value="1"/>
</dbReference>
<dbReference type="PANTHER" id="PTHR11451">
    <property type="entry name" value="THREONINE-TRNA LIGASE"/>
    <property type="match status" value="1"/>
</dbReference>
<evidence type="ECO:0000256" key="9">
    <source>
        <dbReference type="ARBA" id="ARBA00022884"/>
    </source>
</evidence>
<evidence type="ECO:0000256" key="8">
    <source>
        <dbReference type="ARBA" id="ARBA00022840"/>
    </source>
</evidence>
<dbReference type="InterPro" id="IPR006195">
    <property type="entry name" value="aa-tRNA-synth_II"/>
</dbReference>